<evidence type="ECO:0000313" key="3">
    <source>
        <dbReference type="EMBL" id="RKP02115.1"/>
    </source>
</evidence>
<feature type="domain" description="DUF3752" evidence="2">
    <location>
        <begin position="73"/>
        <end position="226"/>
    </location>
</feature>
<evidence type="ECO:0000259" key="2">
    <source>
        <dbReference type="Pfam" id="PF12572"/>
    </source>
</evidence>
<evidence type="ECO:0000256" key="1">
    <source>
        <dbReference type="SAM" id="MobiDB-lite"/>
    </source>
</evidence>
<sequence length="231" mass="23985">MSGDGNDSSSSSSSDFGPAPPPKRAKRAKRAEPSEPAVAAPSQPTSEDDALLARIIARAARPMASPTPPPAATPRREAWMTTPATLQDAIGRPGPVMQGRTFKRFRGRDDPPVARSTATATAAATAAAAAAGETRMVVPAPPRSEKSLMAVHQEAQARAAAAKAAARKAAAARGEPETAAGRADREQAFLDRQWNYERDMRGAGGVQPGDAAKLLRHKSTLSSRFGPASSS</sequence>
<proteinExistence type="predicted"/>
<feature type="region of interest" description="Disordered" evidence="1">
    <location>
        <begin position="87"/>
        <end position="114"/>
    </location>
</feature>
<dbReference type="AlphaFoldDB" id="A0A4P9X9Y2"/>
<reference evidence="4" key="1">
    <citation type="journal article" date="2018" name="Nat. Microbiol.">
        <title>Leveraging single-cell genomics to expand the fungal tree of life.</title>
        <authorList>
            <person name="Ahrendt S.R."/>
            <person name="Quandt C.A."/>
            <person name="Ciobanu D."/>
            <person name="Clum A."/>
            <person name="Salamov A."/>
            <person name="Andreopoulos B."/>
            <person name="Cheng J.F."/>
            <person name="Woyke T."/>
            <person name="Pelin A."/>
            <person name="Henrissat B."/>
            <person name="Reynolds N.K."/>
            <person name="Benny G.L."/>
            <person name="Smith M.E."/>
            <person name="James T.Y."/>
            <person name="Grigoriev I.V."/>
        </authorList>
    </citation>
    <scope>NUCLEOTIDE SEQUENCE [LARGE SCALE GENOMIC DNA]</scope>
    <source>
        <strain evidence="4">ATCC 52028</strain>
    </source>
</reference>
<accession>A0A4P9X9Y2</accession>
<organism evidence="3 4">
    <name type="scientific">Caulochytrium protostelioides</name>
    <dbReference type="NCBI Taxonomy" id="1555241"/>
    <lineage>
        <taxon>Eukaryota</taxon>
        <taxon>Fungi</taxon>
        <taxon>Fungi incertae sedis</taxon>
        <taxon>Chytridiomycota</taxon>
        <taxon>Chytridiomycota incertae sedis</taxon>
        <taxon>Chytridiomycetes</taxon>
        <taxon>Caulochytriales</taxon>
        <taxon>Caulochytriaceae</taxon>
        <taxon>Caulochytrium</taxon>
    </lineage>
</organism>
<dbReference type="EMBL" id="ML014151">
    <property type="protein sequence ID" value="RKP02115.1"/>
    <property type="molecule type" value="Genomic_DNA"/>
</dbReference>
<dbReference type="Proteomes" id="UP000274922">
    <property type="component" value="Unassembled WGS sequence"/>
</dbReference>
<feature type="compositionally biased region" description="Low complexity" evidence="1">
    <location>
        <begin position="34"/>
        <end position="44"/>
    </location>
</feature>
<protein>
    <recommendedName>
        <fullName evidence="2">DUF3752 domain-containing protein</fullName>
    </recommendedName>
</protein>
<evidence type="ECO:0000313" key="4">
    <source>
        <dbReference type="Proteomes" id="UP000274922"/>
    </source>
</evidence>
<dbReference type="InterPro" id="IPR022226">
    <property type="entry name" value="DUF3752"/>
</dbReference>
<feature type="region of interest" description="Disordered" evidence="1">
    <location>
        <begin position="1"/>
        <end position="50"/>
    </location>
</feature>
<feature type="compositionally biased region" description="Low complexity" evidence="1">
    <location>
        <begin position="1"/>
        <end position="17"/>
    </location>
</feature>
<dbReference type="Pfam" id="PF12572">
    <property type="entry name" value="DUF3752"/>
    <property type="match status" value="1"/>
</dbReference>
<keyword evidence="4" id="KW-1185">Reference proteome</keyword>
<name>A0A4P9X9Y2_9FUNG</name>
<gene>
    <name evidence="3" type="ORF">CXG81DRAFT_18157</name>
</gene>